<evidence type="ECO:0000313" key="2">
    <source>
        <dbReference type="Proteomes" id="UP001233271"/>
    </source>
</evidence>
<reference evidence="1" key="1">
    <citation type="journal article" date="2023" name="BMC Genomics">
        <title>Chromosome-level genome assemblies of Cutaneotrichosporon spp. (Trichosporonales, Basidiomycota) reveal imbalanced evolution between nucleotide sequences and chromosome synteny.</title>
        <authorList>
            <person name="Kobayashi Y."/>
            <person name="Kayamori A."/>
            <person name="Aoki K."/>
            <person name="Shiwa Y."/>
            <person name="Matsutani M."/>
            <person name="Fujita N."/>
            <person name="Sugita T."/>
            <person name="Iwasaki W."/>
            <person name="Tanaka N."/>
            <person name="Takashima M."/>
        </authorList>
    </citation>
    <scope>NUCLEOTIDE SEQUENCE</scope>
    <source>
        <strain evidence="1">HIS019</strain>
    </source>
</reference>
<protein>
    <submittedName>
        <fullName evidence="1">Uncharacterized protein</fullName>
    </submittedName>
</protein>
<name>A0AA48L5K1_9TREE</name>
<dbReference type="Proteomes" id="UP001233271">
    <property type="component" value="Chromosome 4"/>
</dbReference>
<dbReference type="AlphaFoldDB" id="A0AA48L5K1"/>
<dbReference type="RefSeq" id="XP_060457600.1">
    <property type="nucleotide sequence ID" value="XM_060601070.1"/>
</dbReference>
<dbReference type="KEGG" id="ccac:CcaHIS019_0411550"/>
<dbReference type="EMBL" id="AP028215">
    <property type="protein sequence ID" value="BEI92335.1"/>
    <property type="molecule type" value="Genomic_DNA"/>
</dbReference>
<keyword evidence="2" id="KW-1185">Reference proteome</keyword>
<evidence type="ECO:0000313" key="1">
    <source>
        <dbReference type="EMBL" id="BEI92335.1"/>
    </source>
</evidence>
<proteinExistence type="predicted"/>
<accession>A0AA48L5K1</accession>
<dbReference type="GeneID" id="85496205"/>
<gene>
    <name evidence="1" type="ORF">CcaverHIS019_0411550</name>
</gene>
<organism evidence="1 2">
    <name type="scientific">Cutaneotrichosporon cavernicola</name>
    <dbReference type="NCBI Taxonomy" id="279322"/>
    <lineage>
        <taxon>Eukaryota</taxon>
        <taxon>Fungi</taxon>
        <taxon>Dikarya</taxon>
        <taxon>Basidiomycota</taxon>
        <taxon>Agaricomycotina</taxon>
        <taxon>Tremellomycetes</taxon>
        <taxon>Trichosporonales</taxon>
        <taxon>Trichosporonaceae</taxon>
        <taxon>Cutaneotrichosporon</taxon>
    </lineage>
</organism>
<sequence length="263" mass="29170">MSSCTNINPGRSDAEDDVTAPRSVIDHLDYPHLIDLILDHANAETLLAFRRTAKAYADRCLKIVYQHLVVKSTWKSLIIASSRGTSPDYLEHDLPYCSVPTLVIFGILPEPDWLSEPDYYWEGPNFPRAAKCAWTLESFPVSLRYRSLIFPEEVPGLVVLHFCHFKASSLAATFSSLLANIKYILEHSSFTTIKIVDLDQADYSDLLAAKRCEVIQDCQSYLAKELGPTGAGVACLTREEYIAESCGEVKMSNTALVAITACG</sequence>